<proteinExistence type="predicted"/>
<dbReference type="GO" id="GO:0004462">
    <property type="term" value="F:lactoylglutathione lyase activity"/>
    <property type="evidence" value="ECO:0007669"/>
    <property type="project" value="InterPro"/>
</dbReference>
<dbReference type="PANTHER" id="PTHR43048">
    <property type="entry name" value="METHYLMALONYL-COA EPIMERASE"/>
    <property type="match status" value="1"/>
</dbReference>
<dbReference type="Proteomes" id="UP000294664">
    <property type="component" value="Unassembled WGS sequence"/>
</dbReference>
<dbReference type="Pfam" id="PF00903">
    <property type="entry name" value="Glyoxalase"/>
    <property type="match status" value="1"/>
</dbReference>
<dbReference type="InterPro" id="IPR037523">
    <property type="entry name" value="VOC_core"/>
</dbReference>
<dbReference type="Gene3D" id="3.10.180.10">
    <property type="entry name" value="2,3-Dihydroxybiphenyl 1,2-Dioxygenase, domain 1"/>
    <property type="match status" value="2"/>
</dbReference>
<keyword evidence="1" id="KW-0479">Metal-binding</keyword>
<organism evidence="3 4">
    <name type="scientific">Aquabacter spiritensis</name>
    <dbReference type="NCBI Taxonomy" id="933073"/>
    <lineage>
        <taxon>Bacteria</taxon>
        <taxon>Pseudomonadati</taxon>
        <taxon>Pseudomonadota</taxon>
        <taxon>Alphaproteobacteria</taxon>
        <taxon>Hyphomicrobiales</taxon>
        <taxon>Xanthobacteraceae</taxon>
        <taxon>Aquabacter</taxon>
    </lineage>
</organism>
<keyword evidence="3" id="KW-0456">Lyase</keyword>
<dbReference type="GO" id="GO:0046872">
    <property type="term" value="F:metal ion binding"/>
    <property type="evidence" value="ECO:0007669"/>
    <property type="project" value="UniProtKB-KW"/>
</dbReference>
<dbReference type="InterPro" id="IPR018146">
    <property type="entry name" value="Glyoxalase_1_CS"/>
</dbReference>
<gene>
    <name evidence="3" type="ORF">EDC64_102143</name>
</gene>
<name>A0A4R3M0R4_9HYPH</name>
<keyword evidence="4" id="KW-1185">Reference proteome</keyword>
<dbReference type="PROSITE" id="PS00934">
    <property type="entry name" value="GLYOXALASE_I_1"/>
    <property type="match status" value="1"/>
</dbReference>
<dbReference type="CDD" id="cd08343">
    <property type="entry name" value="ED_TypeI_classII_C"/>
    <property type="match status" value="1"/>
</dbReference>
<comment type="caution">
    <text evidence="3">The sequence shown here is derived from an EMBL/GenBank/DDBJ whole genome shotgun (WGS) entry which is preliminary data.</text>
</comment>
<dbReference type="GO" id="GO:0004493">
    <property type="term" value="F:methylmalonyl-CoA epimerase activity"/>
    <property type="evidence" value="ECO:0007669"/>
    <property type="project" value="TreeGrafter"/>
</dbReference>
<dbReference type="GO" id="GO:0051213">
    <property type="term" value="F:dioxygenase activity"/>
    <property type="evidence" value="ECO:0007669"/>
    <property type="project" value="UniProtKB-KW"/>
</dbReference>
<dbReference type="AlphaFoldDB" id="A0A4R3M0R4"/>
<dbReference type="PANTHER" id="PTHR43048:SF3">
    <property type="entry name" value="METHYLMALONYL-COA EPIMERASE, MITOCHONDRIAL"/>
    <property type="match status" value="1"/>
</dbReference>
<evidence type="ECO:0000313" key="4">
    <source>
        <dbReference type="Proteomes" id="UP000294664"/>
    </source>
</evidence>
<reference evidence="3 4" key="1">
    <citation type="submission" date="2019-03" db="EMBL/GenBank/DDBJ databases">
        <title>Genomic Encyclopedia of Type Strains, Phase IV (KMG-IV): sequencing the most valuable type-strain genomes for metagenomic binning, comparative biology and taxonomic classification.</title>
        <authorList>
            <person name="Goeker M."/>
        </authorList>
    </citation>
    <scope>NUCLEOTIDE SEQUENCE [LARGE SCALE GENOMIC DNA]</scope>
    <source>
        <strain evidence="3 4">DSM 9035</strain>
    </source>
</reference>
<dbReference type="GO" id="GO:0046491">
    <property type="term" value="P:L-methylmalonyl-CoA metabolic process"/>
    <property type="evidence" value="ECO:0007669"/>
    <property type="project" value="TreeGrafter"/>
</dbReference>
<feature type="domain" description="VOC" evidence="2">
    <location>
        <begin position="137"/>
        <end position="250"/>
    </location>
</feature>
<sequence>MRSMIEIQRLAYAAFDTPDPDQLAAYYVQVVGLFEVARSAGTIHLASPAGETCVVLATGSQTACRALGFQIAAGEGLAGVAHRLEGHGIAAQIRRDPQPGIPEALTFLDCNGTRLELFAAAPSRAGVAPSPAIAPLKLGHIAFFVADIQAAVAFYRDILGFRVADWMEDFFVFLRCGPDHHTCNFIASPRRGMHHLAFELRDWAHVQSACDWLSRSGYKLTWGPGRHGIGHNIFTYHRNPQGQIIELFTELDTMSNEALGYYDPRPWHRDRPQRPKVWSVENAVNLWGDGPPPGHRD</sequence>
<evidence type="ECO:0000313" key="3">
    <source>
        <dbReference type="EMBL" id="TCT06664.1"/>
    </source>
</evidence>
<dbReference type="SUPFAM" id="SSF54593">
    <property type="entry name" value="Glyoxalase/Bleomycin resistance protein/Dihydroxybiphenyl dioxygenase"/>
    <property type="match status" value="1"/>
</dbReference>
<keyword evidence="3" id="KW-0560">Oxidoreductase</keyword>
<dbReference type="PROSITE" id="PS51819">
    <property type="entry name" value="VOC"/>
    <property type="match status" value="1"/>
</dbReference>
<dbReference type="EMBL" id="SMAI01000002">
    <property type="protein sequence ID" value="TCT06664.1"/>
    <property type="molecule type" value="Genomic_DNA"/>
</dbReference>
<evidence type="ECO:0000256" key="1">
    <source>
        <dbReference type="ARBA" id="ARBA00022723"/>
    </source>
</evidence>
<accession>A0A4R3M0R4</accession>
<keyword evidence="3" id="KW-0223">Dioxygenase</keyword>
<dbReference type="InterPro" id="IPR051785">
    <property type="entry name" value="MMCE/EMCE_epimerase"/>
</dbReference>
<evidence type="ECO:0000259" key="2">
    <source>
        <dbReference type="PROSITE" id="PS51819"/>
    </source>
</evidence>
<protein>
    <submittedName>
        <fullName evidence="3">Catechol 2,3-dioxygenase-like lactoylglutathione lyase family enzyme</fullName>
    </submittedName>
</protein>
<dbReference type="InterPro" id="IPR029068">
    <property type="entry name" value="Glyas_Bleomycin-R_OHBP_Dase"/>
</dbReference>
<dbReference type="InterPro" id="IPR004360">
    <property type="entry name" value="Glyas_Fos-R_dOase_dom"/>
</dbReference>